<sequence length="176" mass="19696">MSSSMICGPCIRVNRRNPPQKWCTNCEEGFCADCEQTHKSMIVTADHTLISTNEVNDTENVAVIMIRDIQGKTFDLYCKTHDLAICVACLPSKNKHCADAVISLHEAAKYAQTSTALDDMTDSVNVALDNMKNVINNRNVAMQNIEVQEQSIRKSISEIRTNLNKHLDKIAKKVVR</sequence>
<evidence type="ECO:0008006" key="3">
    <source>
        <dbReference type="Google" id="ProtNLM"/>
    </source>
</evidence>
<dbReference type="Gene3D" id="3.30.160.60">
    <property type="entry name" value="Classic Zinc Finger"/>
    <property type="match status" value="1"/>
</dbReference>
<protein>
    <recommendedName>
        <fullName evidence="3">B box-type domain-containing protein</fullName>
    </recommendedName>
</protein>
<dbReference type="PANTHER" id="PTHR25462">
    <property type="entry name" value="BONUS, ISOFORM C-RELATED"/>
    <property type="match status" value="1"/>
</dbReference>
<evidence type="ECO:0000313" key="2">
    <source>
        <dbReference type="Proteomes" id="UP000596742"/>
    </source>
</evidence>
<proteinExistence type="predicted"/>
<dbReference type="SUPFAM" id="SSF57845">
    <property type="entry name" value="B-box zinc-binding domain"/>
    <property type="match status" value="1"/>
</dbReference>
<dbReference type="OrthoDB" id="6100019at2759"/>
<dbReference type="Proteomes" id="UP000596742">
    <property type="component" value="Unassembled WGS sequence"/>
</dbReference>
<reference evidence="1" key="1">
    <citation type="submission" date="2018-11" db="EMBL/GenBank/DDBJ databases">
        <authorList>
            <person name="Alioto T."/>
            <person name="Alioto T."/>
        </authorList>
    </citation>
    <scope>NUCLEOTIDE SEQUENCE</scope>
</reference>
<dbReference type="EMBL" id="UYJE01002253">
    <property type="protein sequence ID" value="VDI09065.1"/>
    <property type="molecule type" value="Genomic_DNA"/>
</dbReference>
<dbReference type="CDD" id="cd19757">
    <property type="entry name" value="Bbox1"/>
    <property type="match status" value="1"/>
</dbReference>
<dbReference type="AlphaFoldDB" id="A0A8B6CU03"/>
<dbReference type="PANTHER" id="PTHR25462:SF296">
    <property type="entry name" value="MEIOTIC P26, ISOFORM F"/>
    <property type="match status" value="1"/>
</dbReference>
<keyword evidence="2" id="KW-1185">Reference proteome</keyword>
<organism evidence="1 2">
    <name type="scientific">Mytilus galloprovincialis</name>
    <name type="common">Mediterranean mussel</name>
    <dbReference type="NCBI Taxonomy" id="29158"/>
    <lineage>
        <taxon>Eukaryota</taxon>
        <taxon>Metazoa</taxon>
        <taxon>Spiralia</taxon>
        <taxon>Lophotrochozoa</taxon>
        <taxon>Mollusca</taxon>
        <taxon>Bivalvia</taxon>
        <taxon>Autobranchia</taxon>
        <taxon>Pteriomorphia</taxon>
        <taxon>Mytilida</taxon>
        <taxon>Mytiloidea</taxon>
        <taxon>Mytilidae</taxon>
        <taxon>Mytilinae</taxon>
        <taxon>Mytilus</taxon>
    </lineage>
</organism>
<comment type="caution">
    <text evidence="1">The sequence shown here is derived from an EMBL/GenBank/DDBJ whole genome shotgun (WGS) entry which is preliminary data.</text>
</comment>
<gene>
    <name evidence="1" type="ORF">MGAL_10B059899</name>
</gene>
<name>A0A8B6CU03_MYTGA</name>
<accession>A0A8B6CU03</accession>
<evidence type="ECO:0000313" key="1">
    <source>
        <dbReference type="EMBL" id="VDI09065.1"/>
    </source>
</evidence>
<dbReference type="InterPro" id="IPR047153">
    <property type="entry name" value="TRIM45/56/19-like"/>
</dbReference>